<dbReference type="EMBL" id="AAVO02000003">
    <property type="protein sequence ID" value="EDM88128.1"/>
    <property type="molecule type" value="Genomic_DNA"/>
</dbReference>
<reference evidence="2 3" key="1">
    <citation type="submission" date="2007-03" db="EMBL/GenBank/DDBJ databases">
        <authorList>
            <person name="Fulton L."/>
            <person name="Clifton S."/>
            <person name="Fulton B."/>
            <person name="Xu J."/>
            <person name="Minx P."/>
            <person name="Pepin K.H."/>
            <person name="Johnson M."/>
            <person name="Thiruvilangam P."/>
            <person name="Bhonagiri V."/>
            <person name="Nash W.E."/>
            <person name="Mardis E.R."/>
            <person name="Wilson R.K."/>
        </authorList>
    </citation>
    <scope>NUCLEOTIDE SEQUENCE [LARGE SCALE GENOMIC DNA]</scope>
    <source>
        <strain evidence="2 3">ATCC 29174</strain>
    </source>
</reference>
<comment type="caution">
    <text evidence="2">The sequence shown here is derived from an EMBL/GenBank/DDBJ whole genome shotgun (WGS) entry which is preliminary data.</text>
</comment>
<accession>A5ZPW4</accession>
<dbReference type="HOGENOM" id="CLU_077602_1_0_9"/>
<dbReference type="GeneID" id="79804359"/>
<evidence type="ECO:0000313" key="2">
    <source>
        <dbReference type="EMBL" id="EDM88128.1"/>
    </source>
</evidence>
<gene>
    <name evidence="2" type="ORF">RUMOBE_01034</name>
</gene>
<dbReference type="AlphaFoldDB" id="A5ZPW4"/>
<name>A5ZPW4_9FIRM</name>
<evidence type="ECO:0000256" key="1">
    <source>
        <dbReference type="SAM" id="MobiDB-lite"/>
    </source>
</evidence>
<dbReference type="eggNOG" id="COG3935">
    <property type="taxonomic scope" value="Bacteria"/>
</dbReference>
<dbReference type="RefSeq" id="WP_005424365.1">
    <property type="nucleotide sequence ID" value="NZ_CP102265.1"/>
</dbReference>
<evidence type="ECO:0000313" key="3">
    <source>
        <dbReference type="Proteomes" id="UP000006002"/>
    </source>
</evidence>
<dbReference type="Proteomes" id="UP000006002">
    <property type="component" value="Unassembled WGS sequence"/>
</dbReference>
<sequence>MAQKRMFTMKIVDSDAFLDMPMSAQCLYFHLNMRADDDGFIGNPKRIMRTVGARDDDMRILISKRFVLTFDNGVIVIKHWRMHNCISQNRYHETQYTDEKRTLLLKDNKSYSTTHGVPMDDSKMIEAQEGIPAVLEDQEMNTEKPKRNDYPDDFEAFWAEYPKKADKGMAYKKYQARIKSGFSPEELRLAARNYRMECERRHTDSQYIKHAKTFLGDATPFMDYIEKEKPQEPDSNGSADFDKYL</sequence>
<protein>
    <recommendedName>
        <fullName evidence="4">Replisome organizer</fullName>
    </recommendedName>
</protein>
<organism evidence="2 3">
    <name type="scientific">Blautia obeum ATCC 29174</name>
    <dbReference type="NCBI Taxonomy" id="411459"/>
    <lineage>
        <taxon>Bacteria</taxon>
        <taxon>Bacillati</taxon>
        <taxon>Bacillota</taxon>
        <taxon>Clostridia</taxon>
        <taxon>Lachnospirales</taxon>
        <taxon>Lachnospiraceae</taxon>
        <taxon>Blautia</taxon>
    </lineage>
</organism>
<proteinExistence type="predicted"/>
<reference evidence="2 3" key="2">
    <citation type="submission" date="2007-04" db="EMBL/GenBank/DDBJ databases">
        <title>Draft genome sequence of Ruminococcus obeum (ATCC 29174).</title>
        <authorList>
            <person name="Sudarsanam P."/>
            <person name="Ley R."/>
            <person name="Guruge J."/>
            <person name="Turnbaugh P.J."/>
            <person name="Mahowald M."/>
            <person name="Liep D."/>
            <person name="Gordon J."/>
        </authorList>
    </citation>
    <scope>NUCLEOTIDE SEQUENCE [LARGE SCALE GENOMIC DNA]</scope>
    <source>
        <strain evidence="2 3">ATCC 29174</strain>
    </source>
</reference>
<evidence type="ECO:0008006" key="4">
    <source>
        <dbReference type="Google" id="ProtNLM"/>
    </source>
</evidence>
<feature type="region of interest" description="Disordered" evidence="1">
    <location>
        <begin position="222"/>
        <end position="245"/>
    </location>
</feature>